<dbReference type="PANTHER" id="PTHR45959:SF2">
    <property type="entry name" value="BHLH TRANSCRIPTION FACTOR"/>
    <property type="match status" value="1"/>
</dbReference>
<dbReference type="InterPro" id="IPR054502">
    <property type="entry name" value="bHLH-TF_ACT-like_plant"/>
</dbReference>
<evidence type="ECO:0000256" key="1">
    <source>
        <dbReference type="ARBA" id="ARBA00004123"/>
    </source>
</evidence>
<keyword evidence="3" id="KW-0175">Coiled coil</keyword>
<evidence type="ECO:0000256" key="4">
    <source>
        <dbReference type="SAM" id="Phobius"/>
    </source>
</evidence>
<evidence type="ECO:0000259" key="5">
    <source>
        <dbReference type="Pfam" id="PF22754"/>
    </source>
</evidence>
<name>A0A8S0VJ56_OLEEU</name>
<dbReference type="InterPro" id="IPR052610">
    <property type="entry name" value="bHLH_transcription_regulator"/>
</dbReference>
<dbReference type="Pfam" id="PF22754">
    <property type="entry name" value="bHLH-TF_ACT-like_plant"/>
    <property type="match status" value="1"/>
</dbReference>
<comment type="subcellular location">
    <subcellularLocation>
        <location evidence="1">Nucleus</location>
    </subcellularLocation>
</comment>
<sequence length="177" mass="20065">MPLKFSISQYNIFSYILHYNLCLFSADKIVVLNFLYLQMDKEIYVLEKAIRYMKYLQERMKILEEQTRKAEIVTKNSQVVVDDNGSSSTELQQPPAIKAREYGKNVLLRIHCEKSKGILVKIIGEMEKLNLGVVNACVVAFGSLSLDINITAEKEKESSLTVNEIVQTVGDVLQNAA</sequence>
<dbReference type="PANTHER" id="PTHR45959">
    <property type="entry name" value="BHLH TRANSCRIPTION FACTOR"/>
    <property type="match status" value="1"/>
</dbReference>
<dbReference type="AlphaFoldDB" id="A0A8S0VJ56"/>
<protein>
    <recommendedName>
        <fullName evidence="5">Plant bHLH transcription factor ACT-like domain-containing protein</fullName>
    </recommendedName>
</protein>
<reference evidence="6 7" key="1">
    <citation type="submission" date="2019-12" db="EMBL/GenBank/DDBJ databases">
        <authorList>
            <person name="Alioto T."/>
            <person name="Alioto T."/>
            <person name="Gomez Garrido J."/>
        </authorList>
    </citation>
    <scope>NUCLEOTIDE SEQUENCE [LARGE SCALE GENOMIC DNA]</scope>
</reference>
<evidence type="ECO:0000313" key="6">
    <source>
        <dbReference type="EMBL" id="CAA3033617.1"/>
    </source>
</evidence>
<dbReference type="GO" id="GO:0080090">
    <property type="term" value="P:regulation of primary metabolic process"/>
    <property type="evidence" value="ECO:0007669"/>
    <property type="project" value="UniProtKB-ARBA"/>
</dbReference>
<evidence type="ECO:0000256" key="2">
    <source>
        <dbReference type="ARBA" id="ARBA00023242"/>
    </source>
</evidence>
<accession>A0A8S0VJ56</accession>
<comment type="caution">
    <text evidence="6">The sequence shown here is derived from an EMBL/GenBank/DDBJ whole genome shotgun (WGS) entry which is preliminary data.</text>
</comment>
<keyword evidence="7" id="KW-1185">Reference proteome</keyword>
<keyword evidence="4" id="KW-1133">Transmembrane helix</keyword>
<proteinExistence type="predicted"/>
<keyword evidence="2" id="KW-0539">Nucleus</keyword>
<keyword evidence="4" id="KW-0812">Transmembrane</keyword>
<evidence type="ECO:0000256" key="3">
    <source>
        <dbReference type="SAM" id="Coils"/>
    </source>
</evidence>
<gene>
    <name evidence="6" type="ORF">OLEA9_A104983</name>
</gene>
<feature type="coiled-coil region" evidence="3">
    <location>
        <begin position="46"/>
        <end position="73"/>
    </location>
</feature>
<dbReference type="Gramene" id="OE9A104983T1">
    <property type="protein sequence ID" value="OE9A104983C1"/>
    <property type="gene ID" value="OE9A104983"/>
</dbReference>
<dbReference type="GO" id="GO:0005634">
    <property type="term" value="C:nucleus"/>
    <property type="evidence" value="ECO:0007669"/>
    <property type="project" value="UniProtKB-SubCell"/>
</dbReference>
<feature type="domain" description="Plant bHLH transcription factor ACT-like" evidence="5">
    <location>
        <begin position="103"/>
        <end position="168"/>
    </location>
</feature>
<evidence type="ECO:0000313" key="7">
    <source>
        <dbReference type="Proteomes" id="UP000594638"/>
    </source>
</evidence>
<organism evidence="6 7">
    <name type="scientific">Olea europaea subsp. europaea</name>
    <dbReference type="NCBI Taxonomy" id="158383"/>
    <lineage>
        <taxon>Eukaryota</taxon>
        <taxon>Viridiplantae</taxon>
        <taxon>Streptophyta</taxon>
        <taxon>Embryophyta</taxon>
        <taxon>Tracheophyta</taxon>
        <taxon>Spermatophyta</taxon>
        <taxon>Magnoliopsida</taxon>
        <taxon>eudicotyledons</taxon>
        <taxon>Gunneridae</taxon>
        <taxon>Pentapetalae</taxon>
        <taxon>asterids</taxon>
        <taxon>lamiids</taxon>
        <taxon>Lamiales</taxon>
        <taxon>Oleaceae</taxon>
        <taxon>Oleeae</taxon>
        <taxon>Olea</taxon>
    </lineage>
</organism>
<dbReference type="EMBL" id="CACTIH010010818">
    <property type="protein sequence ID" value="CAA3033617.1"/>
    <property type="molecule type" value="Genomic_DNA"/>
</dbReference>
<dbReference type="OrthoDB" id="690068at2759"/>
<keyword evidence="4" id="KW-0472">Membrane</keyword>
<dbReference type="Proteomes" id="UP000594638">
    <property type="component" value="Unassembled WGS sequence"/>
</dbReference>
<feature type="transmembrane region" description="Helical" evidence="4">
    <location>
        <begin position="12"/>
        <end position="36"/>
    </location>
</feature>